<feature type="compositionally biased region" description="Basic and acidic residues" evidence="1">
    <location>
        <begin position="43"/>
        <end position="92"/>
    </location>
</feature>
<gene>
    <name evidence="2" type="ORF">U9M48_005536</name>
</gene>
<dbReference type="EMBL" id="CP144745">
    <property type="protein sequence ID" value="WVZ54790.1"/>
    <property type="molecule type" value="Genomic_DNA"/>
</dbReference>
<name>A0AAQ3PQF3_PASNO</name>
<evidence type="ECO:0000313" key="3">
    <source>
        <dbReference type="Proteomes" id="UP001341281"/>
    </source>
</evidence>
<proteinExistence type="predicted"/>
<dbReference type="AlphaFoldDB" id="A0AAQ3PQF3"/>
<accession>A0AAQ3PQF3</accession>
<evidence type="ECO:0000256" key="1">
    <source>
        <dbReference type="SAM" id="MobiDB-lite"/>
    </source>
</evidence>
<keyword evidence="3" id="KW-1185">Reference proteome</keyword>
<dbReference type="Proteomes" id="UP001341281">
    <property type="component" value="Chromosome 01"/>
</dbReference>
<evidence type="ECO:0000313" key="2">
    <source>
        <dbReference type="EMBL" id="WVZ54790.1"/>
    </source>
</evidence>
<protein>
    <submittedName>
        <fullName evidence="2">Uncharacterized protein</fullName>
    </submittedName>
</protein>
<feature type="region of interest" description="Disordered" evidence="1">
    <location>
        <begin position="34"/>
        <end position="94"/>
    </location>
</feature>
<organism evidence="2 3">
    <name type="scientific">Paspalum notatum var. saurae</name>
    <dbReference type="NCBI Taxonomy" id="547442"/>
    <lineage>
        <taxon>Eukaryota</taxon>
        <taxon>Viridiplantae</taxon>
        <taxon>Streptophyta</taxon>
        <taxon>Embryophyta</taxon>
        <taxon>Tracheophyta</taxon>
        <taxon>Spermatophyta</taxon>
        <taxon>Magnoliopsida</taxon>
        <taxon>Liliopsida</taxon>
        <taxon>Poales</taxon>
        <taxon>Poaceae</taxon>
        <taxon>PACMAD clade</taxon>
        <taxon>Panicoideae</taxon>
        <taxon>Andropogonodae</taxon>
        <taxon>Paspaleae</taxon>
        <taxon>Paspalinae</taxon>
        <taxon>Paspalum</taxon>
    </lineage>
</organism>
<reference evidence="2 3" key="1">
    <citation type="submission" date="2024-02" db="EMBL/GenBank/DDBJ databases">
        <title>High-quality chromosome-scale genome assembly of Pensacola bahiagrass (Paspalum notatum Flugge var. saurae).</title>
        <authorList>
            <person name="Vega J.M."/>
            <person name="Podio M."/>
            <person name="Orjuela J."/>
            <person name="Siena L.A."/>
            <person name="Pessino S.C."/>
            <person name="Combes M.C."/>
            <person name="Mariac C."/>
            <person name="Albertini E."/>
            <person name="Pupilli F."/>
            <person name="Ortiz J.P.A."/>
            <person name="Leblanc O."/>
        </authorList>
    </citation>
    <scope>NUCLEOTIDE SEQUENCE [LARGE SCALE GENOMIC DNA]</scope>
    <source>
        <strain evidence="2">R1</strain>
        <tissue evidence="2">Leaf</tissue>
    </source>
</reference>
<sequence>MNPELRPTIAVPATRELTSCCFHIRKKAIGMGNNAAASHPVRASRDDEGKGEENHGACEDDPRSRASRGERSKYHQIHASDECEHVEAEKDTPVTPGRAAEVAVFCVAEEDRWERKNRDGEREDSIEEEEVFVKKDGASLVSWEMKWDADGVYVHCLTVGEGF</sequence>